<dbReference type="EMBL" id="BAAABZ010000086">
    <property type="protein sequence ID" value="GAA0571227.1"/>
    <property type="molecule type" value="Genomic_DNA"/>
</dbReference>
<gene>
    <name evidence="2" type="ORF">GCM10010390_88050</name>
</gene>
<organism evidence="2 3">
    <name type="scientific">Streptomyces mordarskii</name>
    <dbReference type="NCBI Taxonomy" id="1226758"/>
    <lineage>
        <taxon>Bacteria</taxon>
        <taxon>Bacillati</taxon>
        <taxon>Actinomycetota</taxon>
        <taxon>Actinomycetes</taxon>
        <taxon>Kitasatosporales</taxon>
        <taxon>Streptomycetaceae</taxon>
        <taxon>Streptomyces</taxon>
    </lineage>
</organism>
<feature type="region of interest" description="Disordered" evidence="1">
    <location>
        <begin position="1"/>
        <end position="23"/>
    </location>
</feature>
<dbReference type="Proteomes" id="UP001501576">
    <property type="component" value="Unassembled WGS sequence"/>
</dbReference>
<proteinExistence type="predicted"/>
<evidence type="ECO:0000313" key="3">
    <source>
        <dbReference type="Proteomes" id="UP001501576"/>
    </source>
</evidence>
<protein>
    <submittedName>
        <fullName evidence="2">Uncharacterized protein</fullName>
    </submittedName>
</protein>
<name>A0ABN1EPL9_9ACTN</name>
<accession>A0ABN1EPL9</accession>
<evidence type="ECO:0000313" key="2">
    <source>
        <dbReference type="EMBL" id="GAA0571227.1"/>
    </source>
</evidence>
<comment type="caution">
    <text evidence="2">The sequence shown here is derived from an EMBL/GenBank/DDBJ whole genome shotgun (WGS) entry which is preliminary data.</text>
</comment>
<sequence length="87" mass="9758">MHHRGVFQERCLPRAGGADDDKGPRTWIVQEVLERSALAVRKLLLNVREGDVLRVVQWAWPQAYVDEYVIEAGVPRPLDGQALDAPG</sequence>
<reference evidence="2 3" key="1">
    <citation type="journal article" date="2019" name="Int. J. Syst. Evol. Microbiol.">
        <title>The Global Catalogue of Microorganisms (GCM) 10K type strain sequencing project: providing services to taxonomists for standard genome sequencing and annotation.</title>
        <authorList>
            <consortium name="The Broad Institute Genomics Platform"/>
            <consortium name="The Broad Institute Genome Sequencing Center for Infectious Disease"/>
            <person name="Wu L."/>
            <person name="Ma J."/>
        </authorList>
    </citation>
    <scope>NUCLEOTIDE SEQUENCE [LARGE SCALE GENOMIC DNA]</scope>
    <source>
        <strain evidence="2 3">JCM 5052</strain>
    </source>
</reference>
<keyword evidence="3" id="KW-1185">Reference proteome</keyword>
<evidence type="ECO:0000256" key="1">
    <source>
        <dbReference type="SAM" id="MobiDB-lite"/>
    </source>
</evidence>